<comment type="caution">
    <text evidence="5">The sequence shown here is derived from an EMBL/GenBank/DDBJ whole genome shotgun (WGS) entry which is preliminary data.</text>
</comment>
<evidence type="ECO:0000256" key="2">
    <source>
        <dbReference type="ARBA" id="ARBA00023242"/>
    </source>
</evidence>
<dbReference type="InterPro" id="IPR056065">
    <property type="entry name" value="DUF7648"/>
</dbReference>
<evidence type="ECO:0000313" key="6">
    <source>
        <dbReference type="Proteomes" id="UP001567538"/>
    </source>
</evidence>
<evidence type="ECO:0000256" key="1">
    <source>
        <dbReference type="ARBA" id="ARBA00004123"/>
    </source>
</evidence>
<feature type="compositionally biased region" description="Polar residues" evidence="3">
    <location>
        <begin position="46"/>
        <end position="67"/>
    </location>
</feature>
<dbReference type="PANTHER" id="PTHR14571:SF9">
    <property type="entry name" value="HISTONE-LYSINE N-METHYLTRANSFERASE SET-26-RELATED"/>
    <property type="match status" value="1"/>
</dbReference>
<dbReference type="Pfam" id="PF24659">
    <property type="entry name" value="DUF7648"/>
    <property type="match status" value="1"/>
</dbReference>
<dbReference type="EMBL" id="JBEAFC010000001">
    <property type="protein sequence ID" value="KAL1568809.1"/>
    <property type="molecule type" value="Genomic_DNA"/>
</dbReference>
<organism evidence="5 6">
    <name type="scientific">Salvia divinorum</name>
    <name type="common">Maria pastora</name>
    <name type="synonym">Diviner's sage</name>
    <dbReference type="NCBI Taxonomy" id="28513"/>
    <lineage>
        <taxon>Eukaryota</taxon>
        <taxon>Viridiplantae</taxon>
        <taxon>Streptophyta</taxon>
        <taxon>Embryophyta</taxon>
        <taxon>Tracheophyta</taxon>
        <taxon>Spermatophyta</taxon>
        <taxon>Magnoliopsida</taxon>
        <taxon>eudicotyledons</taxon>
        <taxon>Gunneridae</taxon>
        <taxon>Pentapetalae</taxon>
        <taxon>asterids</taxon>
        <taxon>lamiids</taxon>
        <taxon>Lamiales</taxon>
        <taxon>Lamiaceae</taxon>
        <taxon>Nepetoideae</taxon>
        <taxon>Mentheae</taxon>
        <taxon>Salviinae</taxon>
        <taxon>Salvia</taxon>
        <taxon>Salvia subgen. Calosphace</taxon>
    </lineage>
</organism>
<keyword evidence="2" id="KW-0539">Nucleus</keyword>
<evidence type="ECO:0000259" key="4">
    <source>
        <dbReference type="Pfam" id="PF24659"/>
    </source>
</evidence>
<evidence type="ECO:0000313" key="5">
    <source>
        <dbReference type="EMBL" id="KAL1568809.1"/>
    </source>
</evidence>
<feature type="compositionally biased region" description="Polar residues" evidence="3">
    <location>
        <begin position="8"/>
        <end position="21"/>
    </location>
</feature>
<gene>
    <name evidence="5" type="ORF">AAHA92_00371</name>
</gene>
<feature type="region of interest" description="Disordered" evidence="3">
    <location>
        <begin position="1"/>
        <end position="22"/>
    </location>
</feature>
<dbReference type="AlphaFoldDB" id="A0ABD1ILV0"/>
<accession>A0ABD1ILV0</accession>
<name>A0ABD1ILV0_SALDI</name>
<feature type="region of interest" description="Disordered" evidence="3">
    <location>
        <begin position="46"/>
        <end position="82"/>
    </location>
</feature>
<feature type="region of interest" description="Disordered" evidence="3">
    <location>
        <begin position="148"/>
        <end position="174"/>
    </location>
</feature>
<dbReference type="Proteomes" id="UP001567538">
    <property type="component" value="Unassembled WGS sequence"/>
</dbReference>
<dbReference type="GO" id="GO:0005634">
    <property type="term" value="C:nucleus"/>
    <property type="evidence" value="ECO:0007669"/>
    <property type="project" value="UniProtKB-SubCell"/>
</dbReference>
<proteinExistence type="predicted"/>
<comment type="subcellular location">
    <subcellularLocation>
        <location evidence="1">Nucleus</location>
    </subcellularLocation>
</comment>
<keyword evidence="6" id="KW-1185">Reference proteome</keyword>
<protein>
    <recommendedName>
        <fullName evidence="4">DUF7648 domain-containing protein</fullName>
    </recommendedName>
</protein>
<reference evidence="5 6" key="1">
    <citation type="submission" date="2024-06" db="EMBL/GenBank/DDBJ databases">
        <title>A chromosome level genome sequence of Diviner's sage (Salvia divinorum).</title>
        <authorList>
            <person name="Ford S.A."/>
            <person name="Ro D.-K."/>
            <person name="Ness R.W."/>
            <person name="Phillips M.A."/>
        </authorList>
    </citation>
    <scope>NUCLEOTIDE SEQUENCE [LARGE SCALE GENOMIC DNA]</scope>
    <source>
        <strain evidence="5">SAF-2024a</strain>
        <tissue evidence="5">Leaf</tissue>
    </source>
</reference>
<sequence>MERKRTSPDTMRQDSSYSVDQLLSKEADGGLVKSVQSMKKTNMNSSISLSVDANGNNISSNHPSSRSAADDDPRMVGRQTNPTLPGLIAEIMSEGKRMTYEELCNAVLSHWPYLRKHNGERYAYSSHLQVVLDCLRNRSEWARLVDRGPKTSGSRKRRKLDADSLSIELEDNED</sequence>
<evidence type="ECO:0000256" key="3">
    <source>
        <dbReference type="SAM" id="MobiDB-lite"/>
    </source>
</evidence>
<feature type="domain" description="DUF7648" evidence="4">
    <location>
        <begin position="83"/>
        <end position="145"/>
    </location>
</feature>
<dbReference type="PANTHER" id="PTHR14571">
    <property type="entry name" value="HISTONE-LYSINE N-METHYLTRANSFERASE SET-26-RELATED"/>
    <property type="match status" value="1"/>
</dbReference>